<gene>
    <name evidence="1" type="ORF">C0029_14665</name>
</gene>
<sequence>MQDFPHHYHVNATAQVTGNVAINSGAMPPLASAPPAEFGGPGDQWSPEHLLMASVADCFALTFRAIAAASKLEWSDLAADAEGVLDRVERVTQFTAIAVKATLTVPAGVDEAKAQRILHKAEDACLITNSLSADTHLETAIIAAS</sequence>
<dbReference type="AlphaFoldDB" id="A0AAP8MDL3"/>
<dbReference type="InterPro" id="IPR052707">
    <property type="entry name" value="OsmC_Ohr_Peroxiredoxin"/>
</dbReference>
<dbReference type="Gene3D" id="3.30.300.20">
    <property type="match status" value="1"/>
</dbReference>
<protein>
    <submittedName>
        <fullName evidence="1">OsmC family peroxiredoxin</fullName>
    </submittedName>
</protein>
<reference evidence="1 2" key="1">
    <citation type="submission" date="2018-01" db="EMBL/GenBank/DDBJ databases">
        <title>The draft genome sequence of Halioglobus japonicus S1-36.</title>
        <authorList>
            <person name="Du Z.-J."/>
            <person name="Shi M.-J."/>
        </authorList>
    </citation>
    <scope>NUCLEOTIDE SEQUENCE [LARGE SCALE GENOMIC DNA]</scope>
    <source>
        <strain evidence="1 2">S1-36</strain>
    </source>
</reference>
<dbReference type="InterPro" id="IPR003718">
    <property type="entry name" value="OsmC/Ohr_fam"/>
</dbReference>
<evidence type="ECO:0000313" key="1">
    <source>
        <dbReference type="EMBL" id="PLW85835.1"/>
    </source>
</evidence>
<dbReference type="PANTHER" id="PTHR42830">
    <property type="entry name" value="OSMOTICALLY INDUCIBLE FAMILY PROTEIN"/>
    <property type="match status" value="1"/>
</dbReference>
<organism evidence="1 2">
    <name type="scientific">Halioglobus japonicus</name>
    <dbReference type="NCBI Taxonomy" id="930805"/>
    <lineage>
        <taxon>Bacteria</taxon>
        <taxon>Pseudomonadati</taxon>
        <taxon>Pseudomonadota</taxon>
        <taxon>Gammaproteobacteria</taxon>
        <taxon>Cellvibrionales</taxon>
        <taxon>Halieaceae</taxon>
        <taxon>Halioglobus</taxon>
    </lineage>
</organism>
<proteinExistence type="predicted"/>
<name>A0AAP8MDL3_9GAMM</name>
<dbReference type="InterPro" id="IPR036102">
    <property type="entry name" value="OsmC/Ohrsf"/>
</dbReference>
<dbReference type="InterPro" id="IPR015946">
    <property type="entry name" value="KH_dom-like_a/b"/>
</dbReference>
<accession>A0AAP8MDL3</accession>
<evidence type="ECO:0000313" key="2">
    <source>
        <dbReference type="Proteomes" id="UP000235162"/>
    </source>
</evidence>
<dbReference type="EMBL" id="PKUR01000003">
    <property type="protein sequence ID" value="PLW85835.1"/>
    <property type="molecule type" value="Genomic_DNA"/>
</dbReference>
<dbReference type="SUPFAM" id="SSF82784">
    <property type="entry name" value="OsmC-like"/>
    <property type="match status" value="1"/>
</dbReference>
<dbReference type="PANTHER" id="PTHR42830:SF2">
    <property type="entry name" value="OSMC_OHR FAMILY PROTEIN"/>
    <property type="match status" value="1"/>
</dbReference>
<dbReference type="KEGG" id="hja:BST95_06110"/>
<comment type="caution">
    <text evidence="1">The sequence shown here is derived from an EMBL/GenBank/DDBJ whole genome shotgun (WGS) entry which is preliminary data.</text>
</comment>
<dbReference type="Pfam" id="PF02566">
    <property type="entry name" value="OsmC"/>
    <property type="match status" value="1"/>
</dbReference>
<keyword evidence="2" id="KW-1185">Reference proteome</keyword>
<dbReference type="Proteomes" id="UP000235162">
    <property type="component" value="Unassembled WGS sequence"/>
</dbReference>
<dbReference type="RefSeq" id="WP_084198565.1">
    <property type="nucleotide sequence ID" value="NZ_BMYL01000003.1"/>
</dbReference>